<organism evidence="1 2">
    <name type="scientific">Trachymyrmex cornetzi</name>
    <dbReference type="NCBI Taxonomy" id="471704"/>
    <lineage>
        <taxon>Eukaryota</taxon>
        <taxon>Metazoa</taxon>
        <taxon>Ecdysozoa</taxon>
        <taxon>Arthropoda</taxon>
        <taxon>Hexapoda</taxon>
        <taxon>Insecta</taxon>
        <taxon>Pterygota</taxon>
        <taxon>Neoptera</taxon>
        <taxon>Endopterygota</taxon>
        <taxon>Hymenoptera</taxon>
        <taxon>Apocrita</taxon>
        <taxon>Aculeata</taxon>
        <taxon>Formicoidea</taxon>
        <taxon>Formicidae</taxon>
        <taxon>Myrmicinae</taxon>
        <taxon>Trachymyrmex</taxon>
    </lineage>
</organism>
<protein>
    <submittedName>
        <fullName evidence="1">Uncharacterized protein</fullName>
    </submittedName>
</protein>
<gene>
    <name evidence="1" type="ORF">ALC57_16434</name>
</gene>
<name>A0A151IV98_9HYME</name>
<dbReference type="AlphaFoldDB" id="A0A151IV98"/>
<dbReference type="Proteomes" id="UP000078492">
    <property type="component" value="Unassembled WGS sequence"/>
</dbReference>
<evidence type="ECO:0000313" key="1">
    <source>
        <dbReference type="EMBL" id="KYN11421.1"/>
    </source>
</evidence>
<proteinExistence type="predicted"/>
<reference evidence="1 2" key="1">
    <citation type="submission" date="2015-09" db="EMBL/GenBank/DDBJ databases">
        <title>Trachymyrmex cornetzi WGS genome.</title>
        <authorList>
            <person name="Nygaard S."/>
            <person name="Hu H."/>
            <person name="Boomsma J."/>
            <person name="Zhang G."/>
        </authorList>
    </citation>
    <scope>NUCLEOTIDE SEQUENCE [LARGE SCALE GENOMIC DNA]</scope>
    <source>
        <strain evidence="1">Tcor2-1</strain>
        <tissue evidence="1">Whole body</tissue>
    </source>
</reference>
<sequence length="299" mass="34598">MTSRVCVNNPDKFCYICGRYALKKQMTAITEFIKSAYFEIKHQDKTWIPHNVYKTYVSSSTKPIPHGPNVPISHYPQEEDTPSISPSCYTQVNINNEDFEVAETDSVIVQFDLLGNDMAKPFTQNALNDMIRDLSLNKKSALLLASKLQERNLLASGTTFTWYKHRENEFLPFFFAKDSLVYCTNVLGLFKALGLDVYRSDEWRLFIDSSKRSLEGVLLHNEGRYASVPIAYSVHLKETYENVEILLKVIEYDKHKWQLCGDLKIISMVLGQQSGFIKYPCFLCEWDSRAKSEHWTRKL</sequence>
<dbReference type="PANTHER" id="PTHR46114:SF1">
    <property type="entry name" value="ZAD DOMAIN-CONTAINING PROTEIN"/>
    <property type="match status" value="1"/>
</dbReference>
<evidence type="ECO:0000313" key="2">
    <source>
        <dbReference type="Proteomes" id="UP000078492"/>
    </source>
</evidence>
<accession>A0A151IV98</accession>
<keyword evidence="2" id="KW-1185">Reference proteome</keyword>
<dbReference type="EMBL" id="KQ980924">
    <property type="protein sequence ID" value="KYN11421.1"/>
    <property type="molecule type" value="Genomic_DNA"/>
</dbReference>
<dbReference type="STRING" id="471704.A0A151IV98"/>
<dbReference type="PANTHER" id="PTHR46114">
    <property type="entry name" value="APPLE DOMAIN-CONTAINING PROTEIN"/>
    <property type="match status" value="1"/>
</dbReference>